<proteinExistence type="predicted"/>
<organism evidence="1 2">
    <name type="scientific">Micropruina glycogenica</name>
    <dbReference type="NCBI Taxonomy" id="75385"/>
    <lineage>
        <taxon>Bacteria</taxon>
        <taxon>Bacillati</taxon>
        <taxon>Actinomycetota</taxon>
        <taxon>Actinomycetes</taxon>
        <taxon>Propionibacteriales</taxon>
        <taxon>Nocardioidaceae</taxon>
        <taxon>Micropruina</taxon>
    </lineage>
</organism>
<dbReference type="OrthoDB" id="3788513at2"/>
<reference evidence="1 2" key="1">
    <citation type="submission" date="2018-02" db="EMBL/GenBank/DDBJ databases">
        <authorList>
            <person name="Cohen D.B."/>
            <person name="Kent A.D."/>
        </authorList>
    </citation>
    <scope>NUCLEOTIDE SEQUENCE [LARGE SCALE GENOMIC DNA]</scope>
    <source>
        <strain evidence="1">1</strain>
    </source>
</reference>
<dbReference type="AlphaFoldDB" id="A0A2N9JKD4"/>
<dbReference type="EMBL" id="LT985188">
    <property type="protein sequence ID" value="SPD88052.1"/>
    <property type="molecule type" value="Genomic_DNA"/>
</dbReference>
<evidence type="ECO:0000313" key="1">
    <source>
        <dbReference type="EMBL" id="SPD88052.1"/>
    </source>
</evidence>
<keyword evidence="2" id="KW-1185">Reference proteome</keyword>
<dbReference type="RefSeq" id="WP_105186646.1">
    <property type="nucleotide sequence ID" value="NZ_BAAAGO010000061.1"/>
</dbReference>
<protein>
    <recommendedName>
        <fullName evidence="3">Transcription elongation factor</fullName>
    </recommendedName>
</protein>
<gene>
    <name evidence="1" type="ORF">MPLG2_3022</name>
</gene>
<dbReference type="Proteomes" id="UP000238164">
    <property type="component" value="Chromosome 1"/>
</dbReference>
<name>A0A2N9JKD4_9ACTN</name>
<dbReference type="KEGG" id="mgg:MPLG2_3022"/>
<evidence type="ECO:0000313" key="2">
    <source>
        <dbReference type="Proteomes" id="UP000238164"/>
    </source>
</evidence>
<sequence length="148" mass="15692">MTDKREVRDAVAAAQRAAIAAAERAIAQLHGASELDDETINDPSLIAQSSVDLGTAEALDDTLRPLRDSLAQLEAVDFTPSTTVGPGSLVQVDDEYYFVAISADDVEVNGLTVQSVSPEAPFTQAMLGKSAGDEFTVRGHNYRIDQVG</sequence>
<accession>A0A2N9JKD4</accession>
<evidence type="ECO:0008006" key="3">
    <source>
        <dbReference type="Google" id="ProtNLM"/>
    </source>
</evidence>